<feature type="domain" description="DUF1206" evidence="2">
    <location>
        <begin position="211"/>
        <end position="280"/>
    </location>
</feature>
<dbReference type="AlphaFoldDB" id="A0A9X2BCU5"/>
<keyword evidence="1" id="KW-1133">Transmembrane helix</keyword>
<feature type="domain" description="DUF1206" evidence="2">
    <location>
        <begin position="33"/>
        <end position="100"/>
    </location>
</feature>
<keyword evidence="1" id="KW-0812">Transmembrane</keyword>
<dbReference type="RefSeq" id="WP_053355424.1">
    <property type="nucleotide sequence ID" value="NZ_JAIWJX010000002.1"/>
</dbReference>
<feature type="transmembrane region" description="Helical" evidence="1">
    <location>
        <begin position="78"/>
        <end position="100"/>
    </location>
</feature>
<feature type="transmembrane region" description="Helical" evidence="1">
    <location>
        <begin position="112"/>
        <end position="137"/>
    </location>
</feature>
<evidence type="ECO:0000313" key="4">
    <source>
        <dbReference type="Proteomes" id="UP001139011"/>
    </source>
</evidence>
<feature type="domain" description="DUF1206" evidence="2">
    <location>
        <begin position="117"/>
        <end position="185"/>
    </location>
</feature>
<dbReference type="EMBL" id="JAIWJX010000002">
    <property type="protein sequence ID" value="MCK6256015.1"/>
    <property type="molecule type" value="Genomic_DNA"/>
</dbReference>
<feature type="transmembrane region" description="Helical" evidence="1">
    <location>
        <begin position="213"/>
        <end position="234"/>
    </location>
</feature>
<evidence type="ECO:0000256" key="1">
    <source>
        <dbReference type="SAM" id="Phobius"/>
    </source>
</evidence>
<feature type="transmembrane region" description="Helical" evidence="1">
    <location>
        <begin position="254"/>
        <end position="275"/>
    </location>
</feature>
<keyword evidence="1" id="KW-0472">Membrane</keyword>
<dbReference type="Proteomes" id="UP001139011">
    <property type="component" value="Unassembled WGS sequence"/>
</dbReference>
<evidence type="ECO:0000313" key="3">
    <source>
        <dbReference type="EMBL" id="MCK6256015.1"/>
    </source>
</evidence>
<organism evidence="3 4">
    <name type="scientific">Fictibacillus marinisediminis</name>
    <dbReference type="NCBI Taxonomy" id="2878389"/>
    <lineage>
        <taxon>Bacteria</taxon>
        <taxon>Bacillati</taxon>
        <taxon>Bacillota</taxon>
        <taxon>Bacilli</taxon>
        <taxon>Bacillales</taxon>
        <taxon>Fictibacillaceae</taxon>
        <taxon>Fictibacillus</taxon>
    </lineage>
</organism>
<name>A0A9X2BCU5_9BACL</name>
<dbReference type="Pfam" id="PF06724">
    <property type="entry name" value="DUF1206"/>
    <property type="match status" value="3"/>
</dbReference>
<feature type="transmembrane region" description="Helical" evidence="1">
    <location>
        <begin position="157"/>
        <end position="181"/>
    </location>
</feature>
<protein>
    <submittedName>
        <fullName evidence="3">DUF1206 domain-containing protein</fullName>
    </submittedName>
</protein>
<feature type="transmembrane region" description="Helical" evidence="1">
    <location>
        <begin position="39"/>
        <end position="58"/>
    </location>
</feature>
<accession>A0A9X2BCU5</accession>
<gene>
    <name evidence="3" type="ORF">LCY76_05270</name>
</gene>
<proteinExistence type="predicted"/>
<evidence type="ECO:0000259" key="2">
    <source>
        <dbReference type="Pfam" id="PF06724"/>
    </source>
</evidence>
<reference evidence="3" key="1">
    <citation type="submission" date="2021-09" db="EMBL/GenBank/DDBJ databases">
        <title>Genome analysis of Fictibacillus sp. KIGAM418 isolated from marine sediment.</title>
        <authorList>
            <person name="Seo M.-J."/>
            <person name="Cho E.-S."/>
            <person name="Hwang C.Y."/>
        </authorList>
    </citation>
    <scope>NUCLEOTIDE SEQUENCE</scope>
    <source>
        <strain evidence="3">KIGAM418</strain>
    </source>
</reference>
<comment type="caution">
    <text evidence="3">The sequence shown here is derived from an EMBL/GenBank/DDBJ whole genome shotgun (WGS) entry which is preliminary data.</text>
</comment>
<keyword evidence="4" id="KW-1185">Reference proteome</keyword>
<dbReference type="InterPro" id="IPR009597">
    <property type="entry name" value="DUF1206"/>
</dbReference>
<sequence length="284" mass="31244">MEKDLSQHKEHAQRKAEEYKDEAAPWIVRMARFGHFSKGAVYIVIGILAVMTAFGLQGKLTTSSGALYTIAKQPFGSVMLAALAVGLAGYALWQVIMTVFDPEHKGNDAKGWMARISYLIIAAIYFSLCVSAIKIIFRASANSSSQKYQTLSAKALAQPFGQTIIAVIGAVFIGIGVYNFYKAYTEKFKKGLKRHEMNQKEWKTARYIGKFGLFAHGVVFAIIGIFLIRTAIQADPDETKGLDGALAELVKQPFGPVLLTIVALGLVAYGAYLLFEAKYRRLDP</sequence>